<feature type="region of interest" description="Disordered" evidence="1">
    <location>
        <begin position="1"/>
        <end position="57"/>
    </location>
</feature>
<dbReference type="EMBL" id="FQUW01000006">
    <property type="protein sequence ID" value="SHE54899.1"/>
    <property type="molecule type" value="Genomic_DNA"/>
</dbReference>
<name>A0A1M4UDS4_9FIRM</name>
<evidence type="ECO:0000313" key="3">
    <source>
        <dbReference type="Proteomes" id="UP000184196"/>
    </source>
</evidence>
<evidence type="ECO:0000256" key="1">
    <source>
        <dbReference type="SAM" id="MobiDB-lite"/>
    </source>
</evidence>
<dbReference type="AlphaFoldDB" id="A0A1M4UDS4"/>
<sequence>MLSGDRIPFLPEHPRPGPVQIPRPGSKAASEVGCHPLGRPGFPATYPPSPRGPHREPRWRWSRRGFLPTPRAHRFGRCHLPYRSGGSAPVPPPGGRSAPLGTQYVGSGETAPPPVPPIIPPPFGAAAPGSVCPGRRCLGEAPVVARAAALDPAAAPHSLVRGALRKKDFCLRPGPETSKFFGSARASARLLTSATGGGPRPPKNWRCSA</sequence>
<accession>A0A1M4UDS4</accession>
<protein>
    <submittedName>
        <fullName evidence="2">Uncharacterized protein</fullName>
    </submittedName>
</protein>
<evidence type="ECO:0000313" key="2">
    <source>
        <dbReference type="EMBL" id="SHE54899.1"/>
    </source>
</evidence>
<dbReference type="Proteomes" id="UP000184196">
    <property type="component" value="Unassembled WGS sequence"/>
</dbReference>
<reference evidence="3" key="1">
    <citation type="submission" date="2016-11" db="EMBL/GenBank/DDBJ databases">
        <authorList>
            <person name="Varghese N."/>
            <person name="Submissions S."/>
        </authorList>
    </citation>
    <scope>NUCLEOTIDE SEQUENCE [LARGE SCALE GENOMIC DNA]</scope>
    <source>
        <strain evidence="3">DSM 11792</strain>
    </source>
</reference>
<gene>
    <name evidence="2" type="ORF">SAMN02745218_00486</name>
</gene>
<organism evidence="2 3">
    <name type="scientific">Desulfofundulus australicus DSM 11792</name>
    <dbReference type="NCBI Taxonomy" id="1121425"/>
    <lineage>
        <taxon>Bacteria</taxon>
        <taxon>Bacillati</taxon>
        <taxon>Bacillota</taxon>
        <taxon>Clostridia</taxon>
        <taxon>Eubacteriales</taxon>
        <taxon>Peptococcaceae</taxon>
        <taxon>Desulfofundulus</taxon>
    </lineage>
</organism>
<proteinExistence type="predicted"/>
<keyword evidence="3" id="KW-1185">Reference proteome</keyword>